<dbReference type="AlphaFoldDB" id="A0A1C3XID6"/>
<protein>
    <submittedName>
        <fullName evidence="2">Uncharacterized protein</fullName>
    </submittedName>
</protein>
<accession>A0A1C3XID6</accession>
<organism evidence="2 3">
    <name type="scientific">Rhizobium lusitanum</name>
    <dbReference type="NCBI Taxonomy" id="293958"/>
    <lineage>
        <taxon>Bacteria</taxon>
        <taxon>Pseudomonadati</taxon>
        <taxon>Pseudomonadota</taxon>
        <taxon>Alphaproteobacteria</taxon>
        <taxon>Hyphomicrobiales</taxon>
        <taxon>Rhizobiaceae</taxon>
        <taxon>Rhizobium/Agrobacterium group</taxon>
        <taxon>Rhizobium</taxon>
    </lineage>
</organism>
<name>A0A1C3XID6_9HYPH</name>
<reference evidence="3" key="1">
    <citation type="submission" date="2016-08" db="EMBL/GenBank/DDBJ databases">
        <authorList>
            <person name="Varghese N."/>
            <person name="Submissions Spin"/>
        </authorList>
    </citation>
    <scope>NUCLEOTIDE SEQUENCE [LARGE SCALE GENOMIC DNA]</scope>
    <source>
        <strain evidence="3">P1-7</strain>
    </source>
</reference>
<dbReference type="Proteomes" id="UP000199205">
    <property type="component" value="Unassembled WGS sequence"/>
</dbReference>
<dbReference type="EMBL" id="FMAF01000045">
    <property type="protein sequence ID" value="SCB52047.1"/>
    <property type="molecule type" value="Genomic_DNA"/>
</dbReference>
<evidence type="ECO:0000313" key="2">
    <source>
        <dbReference type="EMBL" id="SCB52047.1"/>
    </source>
</evidence>
<evidence type="ECO:0000256" key="1">
    <source>
        <dbReference type="SAM" id="MobiDB-lite"/>
    </source>
</evidence>
<evidence type="ECO:0000313" key="3">
    <source>
        <dbReference type="Proteomes" id="UP000199205"/>
    </source>
</evidence>
<proteinExistence type="predicted"/>
<sequence>MRRRGNWAANLVRPEGCATQHPAELSRRKEGGPPVEGPPLVDQGMLRIISGDMGIMFELR</sequence>
<feature type="region of interest" description="Disordered" evidence="1">
    <location>
        <begin position="18"/>
        <end position="42"/>
    </location>
</feature>
<gene>
    <name evidence="2" type="ORF">GA0061101_14518</name>
</gene>